<dbReference type="InterPro" id="IPR052728">
    <property type="entry name" value="O2_lipid_transport_reg"/>
</dbReference>
<dbReference type="AlphaFoldDB" id="A0A1B0CEN1"/>
<accession>A0A1B0CEN1</accession>
<feature type="transmembrane region" description="Helical" evidence="1">
    <location>
        <begin position="288"/>
        <end position="310"/>
    </location>
</feature>
<feature type="transmembrane region" description="Helical" evidence="1">
    <location>
        <begin position="35"/>
        <end position="59"/>
    </location>
</feature>
<dbReference type="VEuPathDB" id="VectorBase:LLOJ002801"/>
<evidence type="ECO:0000313" key="3">
    <source>
        <dbReference type="EnsemblMetazoa" id="LLOJ002801-PA"/>
    </source>
</evidence>
<dbReference type="PANTHER" id="PTHR11161">
    <property type="entry name" value="O-ACYLTRANSFERASE"/>
    <property type="match status" value="1"/>
</dbReference>
<sequence>MADANFPGRNLLGKNTTVLRSKSLQLRDTFYQNPLVIAAMVLLAIMVCLSVACSTYNLLMDIIHNRDDCQINKDTTKRLNVFEKFIKCFSLHHNTVIVFNHDLRKSAVPVIHGLRALTMFWIITGHIFFYALASTKNFQRVLTYMKEWFMQPFNAAVSGVDTYLVISGFLLSYLYFESHMRKPKKDGIVDFIKSVCNRILRIAPPYYTIILFSIIIGLYLEDKSQFQLLENIEENCTKYWWRNVLFINNFFPFSELCLTWSWYLSVDLQCFAITTLCLIIWSRWQRLATAIFIVIFLAATFFNTYLGYAIGFDFMYDVEFNSIDFLYTPVWSRIPVYFCGVLAGWFLSTFNRKLYLKRSIIRGFWLLTTCTMILLIFWANG</sequence>
<feature type="transmembrane region" description="Helical" evidence="1">
    <location>
        <begin position="260"/>
        <end position="281"/>
    </location>
</feature>
<protein>
    <recommendedName>
        <fullName evidence="2">Acyltransferase 3 domain-containing protein</fullName>
    </recommendedName>
</protein>
<keyword evidence="4" id="KW-1185">Reference proteome</keyword>
<keyword evidence="1" id="KW-0472">Membrane</keyword>
<dbReference type="InterPro" id="IPR002656">
    <property type="entry name" value="Acyl_transf_3_dom"/>
</dbReference>
<evidence type="ECO:0000313" key="4">
    <source>
        <dbReference type="Proteomes" id="UP000092461"/>
    </source>
</evidence>
<keyword evidence="1" id="KW-1133">Transmembrane helix</keyword>
<reference evidence="3" key="1">
    <citation type="submission" date="2020-05" db="UniProtKB">
        <authorList>
            <consortium name="EnsemblMetazoa"/>
        </authorList>
    </citation>
    <scope>IDENTIFICATION</scope>
    <source>
        <strain evidence="3">Jacobina</strain>
    </source>
</reference>
<feature type="transmembrane region" description="Helical" evidence="1">
    <location>
        <begin position="114"/>
        <end position="133"/>
    </location>
</feature>
<dbReference type="EnsemblMetazoa" id="LLOJ002801-RA">
    <property type="protein sequence ID" value="LLOJ002801-PA"/>
    <property type="gene ID" value="LLOJ002801"/>
</dbReference>
<dbReference type="GO" id="GO:0016747">
    <property type="term" value="F:acyltransferase activity, transferring groups other than amino-acyl groups"/>
    <property type="evidence" value="ECO:0007669"/>
    <property type="project" value="InterPro"/>
</dbReference>
<dbReference type="VEuPathDB" id="VectorBase:LLONM1_008318"/>
<proteinExistence type="predicted"/>
<keyword evidence="1" id="KW-0812">Transmembrane</keyword>
<evidence type="ECO:0000256" key="1">
    <source>
        <dbReference type="SAM" id="Phobius"/>
    </source>
</evidence>
<feature type="transmembrane region" description="Helical" evidence="1">
    <location>
        <begin position="153"/>
        <end position="176"/>
    </location>
</feature>
<organism evidence="3 4">
    <name type="scientific">Lutzomyia longipalpis</name>
    <name type="common">Sand fly</name>
    <dbReference type="NCBI Taxonomy" id="7200"/>
    <lineage>
        <taxon>Eukaryota</taxon>
        <taxon>Metazoa</taxon>
        <taxon>Ecdysozoa</taxon>
        <taxon>Arthropoda</taxon>
        <taxon>Hexapoda</taxon>
        <taxon>Insecta</taxon>
        <taxon>Pterygota</taxon>
        <taxon>Neoptera</taxon>
        <taxon>Endopterygota</taxon>
        <taxon>Diptera</taxon>
        <taxon>Nematocera</taxon>
        <taxon>Psychodoidea</taxon>
        <taxon>Psychodidae</taxon>
        <taxon>Lutzomyia</taxon>
        <taxon>Lutzomyia</taxon>
    </lineage>
</organism>
<dbReference type="EMBL" id="AJWK01009021">
    <property type="status" value="NOT_ANNOTATED_CDS"/>
    <property type="molecule type" value="Genomic_DNA"/>
</dbReference>
<dbReference type="PANTHER" id="PTHR11161:SF0">
    <property type="entry name" value="O-ACYLTRANSFERASE LIKE PROTEIN"/>
    <property type="match status" value="1"/>
</dbReference>
<feature type="transmembrane region" description="Helical" evidence="1">
    <location>
        <begin position="360"/>
        <end position="379"/>
    </location>
</feature>
<feature type="transmembrane region" description="Helical" evidence="1">
    <location>
        <begin position="330"/>
        <end position="348"/>
    </location>
</feature>
<evidence type="ECO:0000259" key="2">
    <source>
        <dbReference type="Pfam" id="PF01757"/>
    </source>
</evidence>
<feature type="transmembrane region" description="Helical" evidence="1">
    <location>
        <begin position="202"/>
        <end position="220"/>
    </location>
</feature>
<feature type="domain" description="Acyltransferase 3" evidence="2">
    <location>
        <begin position="111"/>
        <end position="377"/>
    </location>
</feature>
<name>A0A1B0CEN1_LUTLO</name>
<dbReference type="Pfam" id="PF01757">
    <property type="entry name" value="Acyl_transf_3"/>
    <property type="match status" value="1"/>
</dbReference>
<dbReference type="Proteomes" id="UP000092461">
    <property type="component" value="Unassembled WGS sequence"/>
</dbReference>